<dbReference type="InterPro" id="IPR013096">
    <property type="entry name" value="Cupin_2"/>
</dbReference>
<dbReference type="RefSeq" id="WP_015761677.1">
    <property type="nucleotide sequence ID" value="NZ_CP039375.1"/>
</dbReference>
<keyword evidence="1" id="KW-0479">Metal-binding</keyword>
<dbReference type="InterPro" id="IPR051610">
    <property type="entry name" value="GPI/OXD"/>
</dbReference>
<evidence type="ECO:0000256" key="1">
    <source>
        <dbReference type="ARBA" id="ARBA00022723"/>
    </source>
</evidence>
<dbReference type="Gene3D" id="2.60.120.10">
    <property type="entry name" value="Jelly Rolls"/>
    <property type="match status" value="1"/>
</dbReference>
<evidence type="ECO:0000313" key="3">
    <source>
        <dbReference type="EMBL" id="QCD65331.1"/>
    </source>
</evidence>
<dbReference type="AlphaFoldDB" id="A0A4D6KGV3"/>
<dbReference type="PANTHER" id="PTHR35848:SF9">
    <property type="entry name" value="SLL1358 PROTEIN"/>
    <property type="match status" value="1"/>
</dbReference>
<gene>
    <name evidence="3" type="ORF">E5139_06670</name>
</gene>
<evidence type="ECO:0000313" key="4">
    <source>
        <dbReference type="Proteomes" id="UP000297053"/>
    </source>
</evidence>
<accession>A0A4D6KGV3</accession>
<dbReference type="InterPro" id="IPR014710">
    <property type="entry name" value="RmlC-like_jellyroll"/>
</dbReference>
<dbReference type="PANTHER" id="PTHR35848">
    <property type="entry name" value="OXALATE-BINDING PROTEIN"/>
    <property type="match status" value="1"/>
</dbReference>
<reference evidence="3 4" key="2">
    <citation type="submission" date="2019-04" db="EMBL/GenBank/DDBJ databases">
        <authorList>
            <person name="Yang S."/>
            <person name="Wei W."/>
        </authorList>
    </citation>
    <scope>NUCLEOTIDE SEQUENCE [LARGE SCALE GENOMIC DNA]</scope>
    <source>
        <strain evidence="4">ZP60</strain>
    </source>
</reference>
<dbReference type="InterPro" id="IPR011051">
    <property type="entry name" value="RmlC_Cupin_sf"/>
</dbReference>
<protein>
    <submittedName>
        <fullName evidence="3">Cupin domain-containing protein</fullName>
    </submittedName>
</protein>
<reference evidence="3 4" key="1">
    <citation type="submission" date="2019-04" db="EMBL/GenBank/DDBJ databases">
        <title>Complete genome sequence of Arthrobacter sp. ZXY-2 associated with effective atrazine degradation and salt adaptation.</title>
        <authorList>
            <person name="Zhao X."/>
        </authorList>
    </citation>
    <scope>NUCLEOTIDE SEQUENCE [LARGE SCALE GENOMIC DNA]</scope>
    <source>
        <strain evidence="4">ZP60</strain>
    </source>
</reference>
<organism evidence="3 4">
    <name type="scientific">Halomicrobium mukohataei</name>
    <dbReference type="NCBI Taxonomy" id="57705"/>
    <lineage>
        <taxon>Archaea</taxon>
        <taxon>Methanobacteriati</taxon>
        <taxon>Methanobacteriota</taxon>
        <taxon>Stenosarchaea group</taxon>
        <taxon>Halobacteria</taxon>
        <taxon>Halobacteriales</taxon>
        <taxon>Haloarculaceae</taxon>
        <taxon>Halomicrobium</taxon>
    </lineage>
</organism>
<dbReference type="KEGG" id="halz:E5139_06670"/>
<dbReference type="EMBL" id="CP039375">
    <property type="protein sequence ID" value="QCD65331.1"/>
    <property type="molecule type" value="Genomic_DNA"/>
</dbReference>
<name>A0A4D6KGV3_9EURY</name>
<dbReference type="Proteomes" id="UP000297053">
    <property type="component" value="Chromosome"/>
</dbReference>
<feature type="domain" description="Cupin type-2" evidence="2">
    <location>
        <begin position="37"/>
        <end position="101"/>
    </location>
</feature>
<dbReference type="Pfam" id="PF07883">
    <property type="entry name" value="Cupin_2"/>
    <property type="match status" value="1"/>
</dbReference>
<dbReference type="GeneID" id="42178604"/>
<proteinExistence type="predicted"/>
<dbReference type="SUPFAM" id="SSF51182">
    <property type="entry name" value="RmlC-like cupins"/>
    <property type="match status" value="1"/>
</dbReference>
<evidence type="ECO:0000259" key="2">
    <source>
        <dbReference type="Pfam" id="PF07883"/>
    </source>
</evidence>
<sequence length="106" mass="11597">MSHTLVNYEDVEPRAESMHFLRDALETDQLGLTVLDCEPGWSGMEHDHADEDHEEVYFLAEGTATVTVDGEAVEMESGDALRVSPDATRSIENGDTESTFVLVGAP</sequence>
<dbReference type="GO" id="GO:0046872">
    <property type="term" value="F:metal ion binding"/>
    <property type="evidence" value="ECO:0007669"/>
    <property type="project" value="UniProtKB-KW"/>
</dbReference>
<dbReference type="OMA" id="SKPHDHT"/>